<keyword evidence="4" id="KW-1185">Reference proteome</keyword>
<comment type="caution">
    <text evidence="3">The sequence shown here is derived from an EMBL/GenBank/DDBJ whole genome shotgun (WGS) entry which is preliminary data.</text>
</comment>
<gene>
    <name evidence="3" type="ORF">Q5H94_05950</name>
</gene>
<dbReference type="RefSeq" id="WP_304560319.1">
    <property type="nucleotide sequence ID" value="NZ_JAUQSZ010000003.1"/>
</dbReference>
<feature type="chain" id="PRO_5045723563" evidence="2">
    <location>
        <begin position="31"/>
        <end position="183"/>
    </location>
</feature>
<reference evidence="3" key="1">
    <citation type="submission" date="2023-07" db="EMBL/GenBank/DDBJ databases">
        <authorList>
            <person name="Kim M.K."/>
        </authorList>
    </citation>
    <scope>NUCLEOTIDE SEQUENCE</scope>
    <source>
        <strain evidence="3">CA1-15</strain>
    </source>
</reference>
<organism evidence="3 4">
    <name type="scientific">Sphingomonas immobilis</name>
    <dbReference type="NCBI Taxonomy" id="3063997"/>
    <lineage>
        <taxon>Bacteria</taxon>
        <taxon>Pseudomonadati</taxon>
        <taxon>Pseudomonadota</taxon>
        <taxon>Alphaproteobacteria</taxon>
        <taxon>Sphingomonadales</taxon>
        <taxon>Sphingomonadaceae</taxon>
        <taxon>Sphingomonas</taxon>
    </lineage>
</organism>
<sequence length="183" mass="19709">MSRFLSLKTTVLIVAGAAASIIAGSLGATAVQGEDFDFYKAYRGSTYTSLVEADRGDQRTTAPAASTPLPSSASFTQFPEPYLVSSTAEAFPSSNYRSSVPDRYDRFDTEAAYVSETDFKRTKVTNQTALENVEVYSKHLDEADAPAFDAGDSSDPAPQEQRPHNTGQIASQQIESPATTYLP</sequence>
<evidence type="ECO:0000313" key="3">
    <source>
        <dbReference type="EMBL" id="MDO7841860.1"/>
    </source>
</evidence>
<name>A0ABT8ZWA7_9SPHN</name>
<feature type="compositionally biased region" description="Low complexity" evidence="1">
    <location>
        <begin position="60"/>
        <end position="72"/>
    </location>
</feature>
<feature type="region of interest" description="Disordered" evidence="1">
    <location>
        <begin position="140"/>
        <end position="183"/>
    </location>
</feature>
<evidence type="ECO:0000256" key="2">
    <source>
        <dbReference type="SAM" id="SignalP"/>
    </source>
</evidence>
<accession>A0ABT8ZWA7</accession>
<proteinExistence type="predicted"/>
<feature type="signal peptide" evidence="2">
    <location>
        <begin position="1"/>
        <end position="30"/>
    </location>
</feature>
<protein>
    <submittedName>
        <fullName evidence="3">Uncharacterized protein</fullName>
    </submittedName>
</protein>
<feature type="compositionally biased region" description="Polar residues" evidence="1">
    <location>
        <begin position="164"/>
        <end position="183"/>
    </location>
</feature>
<dbReference type="Proteomes" id="UP001176468">
    <property type="component" value="Unassembled WGS sequence"/>
</dbReference>
<dbReference type="EMBL" id="JAUQSZ010000003">
    <property type="protein sequence ID" value="MDO7841860.1"/>
    <property type="molecule type" value="Genomic_DNA"/>
</dbReference>
<feature type="region of interest" description="Disordered" evidence="1">
    <location>
        <begin position="53"/>
        <end position="72"/>
    </location>
</feature>
<evidence type="ECO:0000256" key="1">
    <source>
        <dbReference type="SAM" id="MobiDB-lite"/>
    </source>
</evidence>
<keyword evidence="2" id="KW-0732">Signal</keyword>
<evidence type="ECO:0000313" key="4">
    <source>
        <dbReference type="Proteomes" id="UP001176468"/>
    </source>
</evidence>